<feature type="transmembrane region" description="Helical" evidence="1">
    <location>
        <begin position="44"/>
        <end position="65"/>
    </location>
</feature>
<keyword evidence="1" id="KW-0812">Transmembrane</keyword>
<gene>
    <name evidence="2" type="ORF">J2793_003862</name>
</gene>
<evidence type="ECO:0000256" key="1">
    <source>
        <dbReference type="SAM" id="Phobius"/>
    </source>
</evidence>
<dbReference type="Proteomes" id="UP001229486">
    <property type="component" value="Unassembled WGS sequence"/>
</dbReference>
<protein>
    <submittedName>
        <fullName evidence="2">LPS O-antigen subunit length determinant protein (WzzB/FepE family)</fullName>
    </submittedName>
</protein>
<keyword evidence="1" id="KW-1133">Transmembrane helix</keyword>
<organism evidence="2 3">
    <name type="scientific">Paraburkholderia caledonica</name>
    <dbReference type="NCBI Taxonomy" id="134536"/>
    <lineage>
        <taxon>Bacteria</taxon>
        <taxon>Pseudomonadati</taxon>
        <taxon>Pseudomonadota</taxon>
        <taxon>Betaproteobacteria</taxon>
        <taxon>Burkholderiales</taxon>
        <taxon>Burkholderiaceae</taxon>
        <taxon>Paraburkholderia</taxon>
    </lineage>
</organism>
<accession>A0AB73IFD4</accession>
<sequence>MKKAFVFALLFVIGAVGGGLVGLYIALPSQTLECGDACGTRALVFALRCGLVFGLLLAVVGRVITKKYRARQSGRQW</sequence>
<reference evidence="2" key="1">
    <citation type="submission" date="2023-07" db="EMBL/GenBank/DDBJ databases">
        <title>Sorghum-associated microbial communities from plants grown in Nebraska, USA.</title>
        <authorList>
            <person name="Schachtman D."/>
        </authorList>
    </citation>
    <scope>NUCLEOTIDE SEQUENCE</scope>
    <source>
        <strain evidence="2">DS1061</strain>
    </source>
</reference>
<proteinExistence type="predicted"/>
<comment type="caution">
    <text evidence="2">The sequence shown here is derived from an EMBL/GenBank/DDBJ whole genome shotgun (WGS) entry which is preliminary data.</text>
</comment>
<dbReference type="EMBL" id="JAURTK010000004">
    <property type="protein sequence ID" value="MDP9648416.1"/>
    <property type="molecule type" value="Genomic_DNA"/>
</dbReference>
<evidence type="ECO:0000313" key="2">
    <source>
        <dbReference type="EMBL" id="MDP9648416.1"/>
    </source>
</evidence>
<keyword evidence="1" id="KW-0472">Membrane</keyword>
<name>A0AB73IFD4_9BURK</name>
<evidence type="ECO:0000313" key="3">
    <source>
        <dbReference type="Proteomes" id="UP001229486"/>
    </source>
</evidence>
<dbReference type="AlphaFoldDB" id="A0AB73IFD4"/>